<name>A0A8C3I0R8_CHRPI</name>
<dbReference type="CDD" id="cd02897">
    <property type="entry name" value="A2M_2"/>
    <property type="match status" value="1"/>
</dbReference>
<dbReference type="Gene3D" id="2.60.40.1940">
    <property type="match status" value="1"/>
</dbReference>
<dbReference type="OMA" id="ECADFIW"/>
<feature type="domain" description="Alpha-macroglobulin receptor-binding" evidence="12">
    <location>
        <begin position="1160"/>
        <end position="1215"/>
    </location>
</feature>
<feature type="domain" description="Alpha-2-macroglobulin" evidence="11">
    <location>
        <begin position="592"/>
        <end position="697"/>
    </location>
</feature>
<keyword evidence="4" id="KW-0646">Protease inhibitor</keyword>
<feature type="signal peptide" evidence="9">
    <location>
        <begin position="1"/>
        <end position="19"/>
    </location>
</feature>
<dbReference type="InterPro" id="IPR014756">
    <property type="entry name" value="Ig_E-set"/>
</dbReference>
<sequence length="1218" mass="137522">MMMWSKIFLSVLVFHLTSAKFHGPQYVLVVPSVLQSISPQRLCVQLYNLSEPLSLNVHLEYHDIKTTLFEESVTENNFFQCREFEAPLATSDPLAFITFSAKGHTVHLSERRSVAIQNVDGVVFIQTDKPIYKPGQTVMFRVVSLDNSFKPVQETVSDPQHNRIFQWLDVTSKTAIVQLSFPLIQEPILGSYEIVVEKKSGDKTYHWFTVEEYVLPKFEVTINAPKRISFLDQELKVNVCAVYTYGQPVQGRVQLSVCRKHYNDKCNETPKGFCEAVTAQMENEDGIPVANETIKLQLNEKHVADYITNENGTARFSIDTSEYFEPRFKLRATYAIDDCRDLVWMDTYEPETTYYVQRFYSRTNSFVKLEQVPEMLSCGQQRRIMVHYILNKEGYKDATSVNFYYMVMAKGKIVLNGQQQVSITAPYGTFFISLTGSEKLAPTAQILVYTVHPGGELVADSTRLQVEKCFKNKVQLQFSKKQGLPASNISLQLEAAANSYCALRAVDQSVLLLRPEQELSADTVYNQLRVQEYYGYYYNGLNLEDDDKEPCIPVTDTFFNGLYYVPVNVTHDGDVYDVFRVRLLNVSPMLLSLYWLQKRYSRGEESCRRIMSQILNSNGKASVLFTIPDTITEWKASAFCLEEEAGFGISPSTSLTAFLPFFVDLTLPYSIVRGEKFNLIANVFNYLNKCIEVQYVLSLSFLNLLLINYYYYYILPTGRAVSEMVSPKLPVNLVQGSARASFSVLGDLLGMAMRNMENLLQMPYGCGEQNMVLFAPNIYILDYLNKTGQLTKEIESKGIGYLTSGYQKQLSYKHPDGSYSSFGTRDVEGSTWLTAFVYKSFAQAKRYIYIDDNVQTQTLIWLASKQMPDGCFQNIGNHFNNALKDGAEDGLSLTAYVTAALLEAGLPNSHTVVQNGLSCLDSASVRNVDNVYYQALLAYAYGLAGNKEKLRFFLKELDKSATKVGGSVHWERKEKPLAEQFPSFNSRAASAEIEMTSYVILALLQRPSLTQEELSYVAQIVQWVAKQQNPYGGFSSTQDTVVALQALAQYGYLTFSKDGKNTVEISSKELLKQVFQVDNRNRLLLQQVSLPSLPGNYSVEVKGNGCVYLQTTLRYNIYLPQKASGFSLSVETVNGSCVGSFLPKFDLVLSASYAGKRSTSNMAIIDVKMLSGFVPVRSSLQKSYSVNFSFSVEQNLPVSDIKPASVHFYDYYETGRPP</sequence>
<evidence type="ECO:0000313" key="14">
    <source>
        <dbReference type="Proteomes" id="UP000694380"/>
    </source>
</evidence>
<dbReference type="FunFam" id="1.50.10.20:FF:000001">
    <property type="entry name" value="CD109 isoform 1"/>
    <property type="match status" value="1"/>
</dbReference>
<dbReference type="Pfam" id="PF07677">
    <property type="entry name" value="A2M_recep"/>
    <property type="match status" value="2"/>
</dbReference>
<dbReference type="SUPFAM" id="SSF49410">
    <property type="entry name" value="Alpha-macroglobulin receptor domain"/>
    <property type="match status" value="1"/>
</dbReference>
<dbReference type="InterPro" id="IPR001599">
    <property type="entry name" value="Macroglobln_a2"/>
</dbReference>
<dbReference type="InterPro" id="IPR050473">
    <property type="entry name" value="A2M/Complement_sys"/>
</dbReference>
<evidence type="ECO:0008006" key="15">
    <source>
        <dbReference type="Google" id="ProtNLM"/>
    </source>
</evidence>
<dbReference type="SMART" id="SM01361">
    <property type="entry name" value="A2M_recep"/>
    <property type="match status" value="1"/>
</dbReference>
<dbReference type="InterPro" id="IPR040839">
    <property type="entry name" value="MG4"/>
</dbReference>
<dbReference type="SMART" id="SM01359">
    <property type="entry name" value="A2M_N_2"/>
    <property type="match status" value="1"/>
</dbReference>
<keyword evidence="7" id="KW-1015">Disulfide bond</keyword>
<evidence type="ECO:0000259" key="10">
    <source>
        <dbReference type="SMART" id="SM01359"/>
    </source>
</evidence>
<dbReference type="InterPro" id="IPR009048">
    <property type="entry name" value="A-macroglobulin_rcpt-bd"/>
</dbReference>
<organism evidence="13 14">
    <name type="scientific">Chrysemys picta bellii</name>
    <name type="common">Western painted turtle</name>
    <name type="synonym">Emys bellii</name>
    <dbReference type="NCBI Taxonomy" id="8478"/>
    <lineage>
        <taxon>Eukaryota</taxon>
        <taxon>Metazoa</taxon>
        <taxon>Chordata</taxon>
        <taxon>Craniata</taxon>
        <taxon>Vertebrata</taxon>
        <taxon>Euteleostomi</taxon>
        <taxon>Archelosauria</taxon>
        <taxon>Testudinata</taxon>
        <taxon>Testudines</taxon>
        <taxon>Cryptodira</taxon>
        <taxon>Durocryptodira</taxon>
        <taxon>Testudinoidea</taxon>
        <taxon>Emydidae</taxon>
        <taxon>Chrysemys</taxon>
    </lineage>
</organism>
<reference evidence="13" key="2">
    <citation type="submission" date="2025-09" db="UniProtKB">
        <authorList>
            <consortium name="Ensembl"/>
        </authorList>
    </citation>
    <scope>IDENTIFICATION</scope>
</reference>
<evidence type="ECO:0000256" key="2">
    <source>
        <dbReference type="ARBA" id="ARBA00010952"/>
    </source>
</evidence>
<dbReference type="FunFam" id="2.60.40.1930:FF:000001">
    <property type="entry name" value="CD109 isoform 3"/>
    <property type="match status" value="1"/>
</dbReference>
<dbReference type="SMART" id="SM01360">
    <property type="entry name" value="A2M"/>
    <property type="match status" value="1"/>
</dbReference>
<dbReference type="Gene3D" id="2.60.40.690">
    <property type="entry name" value="Alpha-macroglobulin, receptor-binding domain"/>
    <property type="match status" value="2"/>
</dbReference>
<dbReference type="AlphaFoldDB" id="A0A8C3I0R8"/>
<dbReference type="Gene3D" id="2.60.40.1930">
    <property type="match status" value="2"/>
</dbReference>
<dbReference type="GO" id="GO:0004867">
    <property type="term" value="F:serine-type endopeptidase inhibitor activity"/>
    <property type="evidence" value="ECO:0007669"/>
    <property type="project" value="UniProtKB-KW"/>
</dbReference>
<evidence type="ECO:0000256" key="5">
    <source>
        <dbReference type="ARBA" id="ARBA00022729"/>
    </source>
</evidence>
<dbReference type="Gene3D" id="2.60.120.1540">
    <property type="match status" value="1"/>
</dbReference>
<keyword evidence="5 9" id="KW-0732">Signal</keyword>
<gene>
    <name evidence="13" type="primary">LOC101930804</name>
</gene>
<dbReference type="PANTHER" id="PTHR11412:SF173">
    <property type="entry name" value="OVOSTATIN"/>
    <property type="match status" value="1"/>
</dbReference>
<keyword evidence="6" id="KW-0722">Serine protease inhibitor</keyword>
<dbReference type="Pfam" id="PF07678">
    <property type="entry name" value="TED_complement"/>
    <property type="match status" value="1"/>
</dbReference>
<keyword evidence="14" id="KW-1185">Reference proteome</keyword>
<dbReference type="SMART" id="SM01419">
    <property type="entry name" value="Thiol-ester_cl"/>
    <property type="match status" value="1"/>
</dbReference>
<evidence type="ECO:0000259" key="12">
    <source>
        <dbReference type="SMART" id="SM01361"/>
    </source>
</evidence>
<dbReference type="Gene3D" id="2.60.40.10">
    <property type="entry name" value="Immunoglobulins"/>
    <property type="match status" value="1"/>
</dbReference>
<dbReference type="InterPro" id="IPR041555">
    <property type="entry name" value="MG3"/>
</dbReference>
<dbReference type="Pfam" id="PF17791">
    <property type="entry name" value="MG3"/>
    <property type="match status" value="1"/>
</dbReference>
<dbReference type="InterPro" id="IPR013783">
    <property type="entry name" value="Ig-like_fold"/>
</dbReference>
<comment type="subcellular location">
    <subcellularLocation>
        <location evidence="1">Secreted</location>
    </subcellularLocation>
</comment>
<dbReference type="InterPro" id="IPR047565">
    <property type="entry name" value="Alpha-macroglob_thiol-ester_cl"/>
</dbReference>
<dbReference type="InterPro" id="IPR019742">
    <property type="entry name" value="MacrogloblnA2_CS"/>
</dbReference>
<evidence type="ECO:0000256" key="3">
    <source>
        <dbReference type="ARBA" id="ARBA00022525"/>
    </source>
</evidence>
<dbReference type="SUPFAM" id="SSF48239">
    <property type="entry name" value="Terpenoid cyclases/Protein prenyltransferases"/>
    <property type="match status" value="1"/>
</dbReference>
<keyword evidence="8" id="KW-0325">Glycoprotein</keyword>
<dbReference type="Pfam" id="PF07703">
    <property type="entry name" value="A2M_BRD"/>
    <property type="match status" value="1"/>
</dbReference>
<evidence type="ECO:0000256" key="8">
    <source>
        <dbReference type="ARBA" id="ARBA00023180"/>
    </source>
</evidence>
<keyword evidence="3" id="KW-0964">Secreted</keyword>
<dbReference type="GeneTree" id="ENSGT00940000158779"/>
<proteinExistence type="inferred from homology"/>
<feature type="chain" id="PRO_5034506251" description="Ovostatin" evidence="9">
    <location>
        <begin position="20"/>
        <end position="1218"/>
    </location>
</feature>
<feature type="domain" description="Alpha-2-macroglobulin bait region" evidence="10">
    <location>
        <begin position="367"/>
        <end position="513"/>
    </location>
</feature>
<dbReference type="SUPFAM" id="SSF81296">
    <property type="entry name" value="E set domains"/>
    <property type="match status" value="1"/>
</dbReference>
<dbReference type="Pfam" id="PF01835">
    <property type="entry name" value="MG2"/>
    <property type="match status" value="1"/>
</dbReference>
<comment type="similarity">
    <text evidence="2">Belongs to the protease inhibitor I39 (alpha-2-macroglobulin) family.</text>
</comment>
<protein>
    <recommendedName>
        <fullName evidence="15">Ovostatin</fullName>
    </recommendedName>
</protein>
<accession>A0A8C3I0R8</accession>
<evidence type="ECO:0000256" key="7">
    <source>
        <dbReference type="ARBA" id="ARBA00023157"/>
    </source>
</evidence>
<reference evidence="13" key="1">
    <citation type="submission" date="2025-08" db="UniProtKB">
        <authorList>
            <consortium name="Ensembl"/>
        </authorList>
    </citation>
    <scope>IDENTIFICATION</scope>
</reference>
<dbReference type="PROSITE" id="PS00477">
    <property type="entry name" value="ALPHA_2_MACROGLOBULIN"/>
    <property type="match status" value="1"/>
</dbReference>
<dbReference type="Gene3D" id="1.50.10.20">
    <property type="match status" value="1"/>
</dbReference>
<evidence type="ECO:0000256" key="9">
    <source>
        <dbReference type="SAM" id="SignalP"/>
    </source>
</evidence>
<dbReference type="InterPro" id="IPR002890">
    <property type="entry name" value="MG2"/>
</dbReference>
<evidence type="ECO:0000256" key="6">
    <source>
        <dbReference type="ARBA" id="ARBA00022900"/>
    </source>
</evidence>
<evidence type="ECO:0000256" key="1">
    <source>
        <dbReference type="ARBA" id="ARBA00004613"/>
    </source>
</evidence>
<dbReference type="InterPro" id="IPR036595">
    <property type="entry name" value="A-macroglobulin_rcpt-bd_sf"/>
</dbReference>
<dbReference type="InterPro" id="IPR008930">
    <property type="entry name" value="Terpenoid_cyclase/PrenylTrfase"/>
</dbReference>
<evidence type="ECO:0000256" key="4">
    <source>
        <dbReference type="ARBA" id="ARBA00022690"/>
    </source>
</evidence>
<evidence type="ECO:0000313" key="13">
    <source>
        <dbReference type="Ensembl" id="ENSCPBP00000026358.1"/>
    </source>
</evidence>
<evidence type="ECO:0000259" key="11">
    <source>
        <dbReference type="SMART" id="SM01360"/>
    </source>
</evidence>
<dbReference type="Proteomes" id="UP000694380">
    <property type="component" value="Unplaced"/>
</dbReference>
<dbReference type="Ensembl" id="ENSCPBT00000031057.1">
    <property type="protein sequence ID" value="ENSCPBP00000026358.1"/>
    <property type="gene ID" value="ENSCPBG00000018726.1"/>
</dbReference>
<dbReference type="InterPro" id="IPR041813">
    <property type="entry name" value="A2M_TED"/>
</dbReference>
<dbReference type="InterPro" id="IPR011626">
    <property type="entry name" value="Alpha-macroglobulin_TED"/>
</dbReference>
<dbReference type="GO" id="GO:0005615">
    <property type="term" value="C:extracellular space"/>
    <property type="evidence" value="ECO:0007669"/>
    <property type="project" value="InterPro"/>
</dbReference>
<dbReference type="InterPro" id="IPR011625">
    <property type="entry name" value="A2M_N_BRD"/>
</dbReference>
<dbReference type="Gene3D" id="2.20.130.20">
    <property type="match status" value="1"/>
</dbReference>
<dbReference type="PANTHER" id="PTHR11412">
    <property type="entry name" value="MACROGLOBULIN / COMPLEMENT"/>
    <property type="match status" value="1"/>
</dbReference>
<dbReference type="Pfam" id="PF00207">
    <property type="entry name" value="A2M"/>
    <property type="match status" value="1"/>
</dbReference>
<dbReference type="Pfam" id="PF17789">
    <property type="entry name" value="MG4"/>
    <property type="match status" value="1"/>
</dbReference>